<dbReference type="Gene3D" id="3.30.70.20">
    <property type="match status" value="1"/>
</dbReference>
<protein>
    <recommendedName>
        <fullName evidence="8">Ferredoxin</fullName>
    </recommendedName>
</protein>
<comment type="function">
    <text evidence="8">Ferredoxins are iron-sulfur proteins that transfer electrons in a wide variety of metabolic reactions.</text>
</comment>
<evidence type="ECO:0000256" key="5">
    <source>
        <dbReference type="ARBA" id="ARBA00022982"/>
    </source>
</evidence>
<evidence type="ECO:0000256" key="2">
    <source>
        <dbReference type="ARBA" id="ARBA00022448"/>
    </source>
</evidence>
<dbReference type="Pfam" id="PF13370">
    <property type="entry name" value="Fer4_13"/>
    <property type="match status" value="1"/>
</dbReference>
<keyword evidence="4 8" id="KW-0479">Metal-binding</keyword>
<sequence>MAEKFTIVDKETCIACGACAASAPDLYDYDEEGIAFSMLDNNKGDAAVPDELIDDLVDAYEGCPTESICVSDQPFHGKPNHTVGI</sequence>
<dbReference type="GO" id="GO:0005506">
    <property type="term" value="F:iron ion binding"/>
    <property type="evidence" value="ECO:0007669"/>
    <property type="project" value="UniProtKB-UniRule"/>
</dbReference>
<evidence type="ECO:0000256" key="7">
    <source>
        <dbReference type="ARBA" id="ARBA00023014"/>
    </source>
</evidence>
<proteinExistence type="predicted"/>
<dbReference type="AlphaFoldDB" id="A0A0U1QQL8"/>
<gene>
    <name evidence="10" type="ORF">SINU_04925</name>
</gene>
<dbReference type="RefSeq" id="WP_010024375.1">
    <property type="nucleotide sequence ID" value="NZ_AFVQ02000058.1"/>
</dbReference>
<dbReference type="InterPro" id="IPR052395">
    <property type="entry name" value="ET_Ferredoxin"/>
</dbReference>
<dbReference type="STRING" id="1069536.SINU_04925"/>
<evidence type="ECO:0000256" key="4">
    <source>
        <dbReference type="ARBA" id="ARBA00022723"/>
    </source>
</evidence>
<keyword evidence="6 8" id="KW-0408">Iron</keyword>
<comment type="caution">
    <text evidence="10">The sequence shown here is derived from an EMBL/GenBank/DDBJ whole genome shotgun (WGS) entry which is preliminary data.</text>
</comment>
<dbReference type="InterPro" id="IPR001080">
    <property type="entry name" value="3Fe4S_ferredoxin"/>
</dbReference>
<dbReference type="PROSITE" id="PS51379">
    <property type="entry name" value="4FE4S_FER_2"/>
    <property type="match status" value="1"/>
</dbReference>
<reference evidence="10 11" key="1">
    <citation type="journal article" date="2011" name="J. Bacteriol.">
        <title>Draft genome sequence of Sporolactobacillus inulinus strain CASD, an efficient D-lactic acid-producing bacterium with high-concentration lactate tolerance capability.</title>
        <authorList>
            <person name="Yu B."/>
            <person name="Su F."/>
            <person name="Wang L."/>
            <person name="Xu K."/>
            <person name="Zhao B."/>
            <person name="Xu P."/>
        </authorList>
    </citation>
    <scope>NUCLEOTIDE SEQUENCE [LARGE SCALE GENOMIC DNA]</scope>
    <source>
        <strain evidence="10 11">CASD</strain>
    </source>
</reference>
<dbReference type="PANTHER" id="PTHR39163:SF1">
    <property type="entry name" value="FERREDOXIN"/>
    <property type="match status" value="1"/>
</dbReference>
<name>A0A0U1QQL8_9BACL</name>
<dbReference type="Proteomes" id="UP000035553">
    <property type="component" value="Unassembled WGS sequence"/>
</dbReference>
<dbReference type="EMBL" id="AFVQ02000058">
    <property type="protein sequence ID" value="KLI03042.1"/>
    <property type="molecule type" value="Genomic_DNA"/>
</dbReference>
<organism evidence="10 11">
    <name type="scientific">Sporolactobacillus inulinus CASD</name>
    <dbReference type="NCBI Taxonomy" id="1069536"/>
    <lineage>
        <taxon>Bacteria</taxon>
        <taxon>Bacillati</taxon>
        <taxon>Bacillota</taxon>
        <taxon>Bacilli</taxon>
        <taxon>Bacillales</taxon>
        <taxon>Sporolactobacillaceae</taxon>
        <taxon>Sporolactobacillus</taxon>
    </lineage>
</organism>
<dbReference type="PANTHER" id="PTHR39163">
    <property type="entry name" value="FERREDOXIN"/>
    <property type="match status" value="1"/>
</dbReference>
<evidence type="ECO:0000256" key="6">
    <source>
        <dbReference type="ARBA" id="ARBA00023004"/>
    </source>
</evidence>
<dbReference type="SUPFAM" id="SSF54862">
    <property type="entry name" value="4Fe-4S ferredoxins"/>
    <property type="match status" value="1"/>
</dbReference>
<dbReference type="PRINTS" id="PR00352">
    <property type="entry name" value="3FE4SFRDOXIN"/>
</dbReference>
<feature type="domain" description="4Fe-4S ferredoxin-type" evidence="9">
    <location>
        <begin position="4"/>
        <end position="32"/>
    </location>
</feature>
<comment type="cofactor">
    <cofactor evidence="1">
        <name>[4Fe-4S] cluster</name>
        <dbReference type="ChEBI" id="CHEBI:49883"/>
    </cofactor>
</comment>
<keyword evidence="7 8" id="KW-0411">Iron-sulfur</keyword>
<dbReference type="GO" id="GO:0051539">
    <property type="term" value="F:4 iron, 4 sulfur cluster binding"/>
    <property type="evidence" value="ECO:0007669"/>
    <property type="project" value="UniProtKB-KW"/>
</dbReference>
<evidence type="ECO:0000313" key="11">
    <source>
        <dbReference type="Proteomes" id="UP000035553"/>
    </source>
</evidence>
<accession>A0A0U1QQL8</accession>
<dbReference type="GO" id="GO:0009055">
    <property type="term" value="F:electron transfer activity"/>
    <property type="evidence" value="ECO:0007669"/>
    <property type="project" value="UniProtKB-UniRule"/>
</dbReference>
<evidence type="ECO:0000256" key="8">
    <source>
        <dbReference type="RuleBase" id="RU368020"/>
    </source>
</evidence>
<keyword evidence="2 8" id="KW-0813">Transport</keyword>
<evidence type="ECO:0000256" key="1">
    <source>
        <dbReference type="ARBA" id="ARBA00001966"/>
    </source>
</evidence>
<evidence type="ECO:0000256" key="3">
    <source>
        <dbReference type="ARBA" id="ARBA00022485"/>
    </source>
</evidence>
<keyword evidence="11" id="KW-1185">Reference proteome</keyword>
<keyword evidence="5 8" id="KW-0249">Electron transport</keyword>
<keyword evidence="3" id="KW-0004">4Fe-4S</keyword>
<evidence type="ECO:0000313" key="10">
    <source>
        <dbReference type="EMBL" id="KLI03042.1"/>
    </source>
</evidence>
<dbReference type="OrthoDB" id="9801085at2"/>
<dbReference type="InterPro" id="IPR017896">
    <property type="entry name" value="4Fe4S_Fe-S-bd"/>
</dbReference>
<evidence type="ECO:0000259" key="9">
    <source>
        <dbReference type="PROSITE" id="PS51379"/>
    </source>
</evidence>